<dbReference type="EMBL" id="BLLF01002224">
    <property type="protein sequence ID" value="GFH23238.1"/>
    <property type="molecule type" value="Genomic_DNA"/>
</dbReference>
<name>A0A699ZY80_HAELA</name>
<accession>A0A699ZY80</accession>
<comment type="caution">
    <text evidence="7">The sequence shown here is derived from an EMBL/GenBank/DDBJ whole genome shotgun (WGS) entry which is preliminary data.</text>
</comment>
<comment type="similarity">
    <text evidence="2">Belongs to the ADIPOR family.</text>
</comment>
<evidence type="ECO:0000256" key="4">
    <source>
        <dbReference type="ARBA" id="ARBA00022989"/>
    </source>
</evidence>
<proteinExistence type="inferred from homology"/>
<keyword evidence="6" id="KW-0479">Metal-binding</keyword>
<evidence type="ECO:0000313" key="7">
    <source>
        <dbReference type="EMBL" id="GFH23238.1"/>
    </source>
</evidence>
<dbReference type="Proteomes" id="UP000485058">
    <property type="component" value="Unassembled WGS sequence"/>
</dbReference>
<keyword evidence="5" id="KW-0472">Membrane</keyword>
<feature type="binding site" evidence="6">
    <location>
        <position position="39"/>
    </location>
    <ligand>
        <name>Zn(2+)</name>
        <dbReference type="ChEBI" id="CHEBI:29105"/>
    </ligand>
</feature>
<evidence type="ECO:0000313" key="8">
    <source>
        <dbReference type="Proteomes" id="UP000485058"/>
    </source>
</evidence>
<dbReference type="GO" id="GO:0016020">
    <property type="term" value="C:membrane"/>
    <property type="evidence" value="ECO:0007669"/>
    <property type="project" value="UniProtKB-SubCell"/>
</dbReference>
<dbReference type="GO" id="GO:0046872">
    <property type="term" value="F:metal ion binding"/>
    <property type="evidence" value="ECO:0007669"/>
    <property type="project" value="UniProtKB-KW"/>
</dbReference>
<protein>
    <submittedName>
        <fullName evidence="7">Uncharacterized protein</fullName>
    </submittedName>
</protein>
<comment type="subcellular location">
    <subcellularLocation>
        <location evidence="1">Membrane</location>
        <topology evidence="1">Multi-pass membrane protein</topology>
    </subcellularLocation>
</comment>
<evidence type="ECO:0000256" key="3">
    <source>
        <dbReference type="ARBA" id="ARBA00022692"/>
    </source>
</evidence>
<dbReference type="PANTHER" id="PTHR20855:SF52">
    <property type="entry name" value="ADIPONECTIN RECEPTOR PROTEIN"/>
    <property type="match status" value="1"/>
</dbReference>
<keyword evidence="6" id="KW-0862">Zinc</keyword>
<keyword evidence="8" id="KW-1185">Reference proteome</keyword>
<dbReference type="GO" id="GO:0009744">
    <property type="term" value="P:response to sucrose"/>
    <property type="evidence" value="ECO:0007669"/>
    <property type="project" value="UniProtKB-ARBA"/>
</dbReference>
<dbReference type="InterPro" id="IPR004254">
    <property type="entry name" value="AdipoR/HlyIII-related"/>
</dbReference>
<sequence length="75" mass="8507">MFGLRLASQSGAGIYAARIPERWFPGKFDILLHSHQIFHRKGGLLALKEDKKTGDQVVTAINRQHPLYDQYKASI</sequence>
<dbReference type="GO" id="GO:0038023">
    <property type="term" value="F:signaling receptor activity"/>
    <property type="evidence" value="ECO:0007669"/>
    <property type="project" value="TreeGrafter"/>
</dbReference>
<keyword evidence="4" id="KW-1133">Transmembrane helix</keyword>
<evidence type="ECO:0000256" key="1">
    <source>
        <dbReference type="ARBA" id="ARBA00004141"/>
    </source>
</evidence>
<evidence type="ECO:0000256" key="2">
    <source>
        <dbReference type="ARBA" id="ARBA00007018"/>
    </source>
</evidence>
<organism evidence="7 8">
    <name type="scientific">Haematococcus lacustris</name>
    <name type="common">Green alga</name>
    <name type="synonym">Haematococcus pluvialis</name>
    <dbReference type="NCBI Taxonomy" id="44745"/>
    <lineage>
        <taxon>Eukaryota</taxon>
        <taxon>Viridiplantae</taxon>
        <taxon>Chlorophyta</taxon>
        <taxon>core chlorophytes</taxon>
        <taxon>Chlorophyceae</taxon>
        <taxon>CS clade</taxon>
        <taxon>Chlamydomonadales</taxon>
        <taxon>Haematococcaceae</taxon>
        <taxon>Haematococcus</taxon>
    </lineage>
</organism>
<gene>
    <name evidence="7" type="ORF">HaLaN_20824</name>
</gene>
<dbReference type="AlphaFoldDB" id="A0A699ZY80"/>
<evidence type="ECO:0000256" key="5">
    <source>
        <dbReference type="ARBA" id="ARBA00023136"/>
    </source>
</evidence>
<keyword evidence="3" id="KW-0812">Transmembrane</keyword>
<feature type="binding site" evidence="6">
    <location>
        <position position="35"/>
    </location>
    <ligand>
        <name>Zn(2+)</name>
        <dbReference type="ChEBI" id="CHEBI:29105"/>
    </ligand>
</feature>
<evidence type="ECO:0000256" key="6">
    <source>
        <dbReference type="PIRSR" id="PIRSR604254-1"/>
    </source>
</evidence>
<dbReference type="Pfam" id="PF03006">
    <property type="entry name" value="HlyIII"/>
    <property type="match status" value="1"/>
</dbReference>
<reference evidence="7 8" key="1">
    <citation type="submission" date="2020-02" db="EMBL/GenBank/DDBJ databases">
        <title>Draft genome sequence of Haematococcus lacustris strain NIES-144.</title>
        <authorList>
            <person name="Morimoto D."/>
            <person name="Nakagawa S."/>
            <person name="Yoshida T."/>
            <person name="Sawayama S."/>
        </authorList>
    </citation>
    <scope>NUCLEOTIDE SEQUENCE [LARGE SCALE GENOMIC DNA]</scope>
    <source>
        <strain evidence="7 8">NIES-144</strain>
    </source>
</reference>
<dbReference type="PANTHER" id="PTHR20855">
    <property type="entry name" value="ADIPOR/PROGESTIN RECEPTOR-RELATED"/>
    <property type="match status" value="1"/>
</dbReference>